<dbReference type="OrthoDB" id="60955at2759"/>
<keyword evidence="2" id="KW-0853">WD repeat</keyword>
<accession>A0A815LQD7</accession>
<dbReference type="SMART" id="SM00320">
    <property type="entry name" value="WD40"/>
    <property type="match status" value="5"/>
</dbReference>
<dbReference type="Proteomes" id="UP000663834">
    <property type="component" value="Unassembled WGS sequence"/>
</dbReference>
<reference evidence="6" key="1">
    <citation type="submission" date="2021-02" db="EMBL/GenBank/DDBJ databases">
        <authorList>
            <person name="Nowell W R."/>
        </authorList>
    </citation>
    <scope>NUCLEOTIDE SEQUENCE</scope>
</reference>
<evidence type="ECO:0000256" key="1">
    <source>
        <dbReference type="ARBA" id="ARBA00008134"/>
    </source>
</evidence>
<dbReference type="GO" id="GO:1904263">
    <property type="term" value="P:positive regulation of TORC1 signaling"/>
    <property type="evidence" value="ECO:0007669"/>
    <property type="project" value="TreeGrafter"/>
</dbReference>
<dbReference type="Pfam" id="PF00400">
    <property type="entry name" value="WD40"/>
    <property type="match status" value="2"/>
</dbReference>
<dbReference type="GO" id="GO:0005829">
    <property type="term" value="C:cytosol"/>
    <property type="evidence" value="ECO:0007669"/>
    <property type="project" value="TreeGrafter"/>
</dbReference>
<evidence type="ECO:0000256" key="3">
    <source>
        <dbReference type="ARBA" id="ARBA00022737"/>
    </source>
</evidence>
<dbReference type="PANTHER" id="PTHR46200:SF1">
    <property type="entry name" value="GATOR COMPLEX PROTEIN WDR24"/>
    <property type="match status" value="1"/>
</dbReference>
<dbReference type="InterPro" id="IPR037590">
    <property type="entry name" value="WDR24"/>
</dbReference>
<dbReference type="InterPro" id="IPR036322">
    <property type="entry name" value="WD40_repeat_dom_sf"/>
</dbReference>
<gene>
    <name evidence="6" type="ORF">KQP761_LOCUS10248</name>
</gene>
<dbReference type="GO" id="GO:0005774">
    <property type="term" value="C:vacuolar membrane"/>
    <property type="evidence" value="ECO:0007669"/>
    <property type="project" value="TreeGrafter"/>
</dbReference>
<comment type="caution">
    <text evidence="6">The sequence shown here is derived from an EMBL/GenBank/DDBJ whole genome shotgun (WGS) entry which is preliminary data.</text>
</comment>
<dbReference type="SUPFAM" id="SSF50978">
    <property type="entry name" value="WD40 repeat-like"/>
    <property type="match status" value="1"/>
</dbReference>
<evidence type="ECO:0000256" key="2">
    <source>
        <dbReference type="ARBA" id="ARBA00022574"/>
    </source>
</evidence>
<dbReference type="Gene3D" id="2.130.10.10">
    <property type="entry name" value="YVTN repeat-like/Quinoprotein amine dehydrogenase"/>
    <property type="match status" value="2"/>
</dbReference>
<comment type="similarity">
    <text evidence="1">Belongs to the WD repeat WDR24 family.</text>
</comment>
<dbReference type="InterPro" id="IPR015943">
    <property type="entry name" value="WD40/YVTN_repeat-like_dom_sf"/>
</dbReference>
<dbReference type="CDD" id="cd16693">
    <property type="entry name" value="mRING-H2-C3H3C2_WDR24"/>
    <property type="match status" value="1"/>
</dbReference>
<evidence type="ECO:0000256" key="4">
    <source>
        <dbReference type="ARBA" id="ARBA00040269"/>
    </source>
</evidence>
<dbReference type="InterPro" id="IPR049566">
    <property type="entry name" value="WDR59_RTC1-like_RING_Znf"/>
</dbReference>
<dbReference type="InterPro" id="IPR001680">
    <property type="entry name" value="WD40_rpt"/>
</dbReference>
<sequence>MSEVNINQQGIICSCFVRARTSILALNSTSDRLIAAGQQNFQLFSLESIDDVEQFKEIHDFRNAPRPSAISRYAFQPKDVTWNPNNENYFATSSGTNGYLYIWDATRLVTIDQLNIHGSIINRLQFHPQNPNLLLTASQDGYAKLLDFRNNNGEKVVTSFRHASQEAFRHVDINISNTDKFASVINDQYCVPIWDIRQPIQPDFSILTRDKVLCIAWNPHEHFWLATGGVGGHDRAILLCIAWNPHEHFWLATGGVGGHDRAIRIWDANSSDNPQEPLFTVHTFGQVAKLSWHPTSRYQVACFTRTTDQRIHVWDVRRAYLPQASFCHHRYDVEDFLWKPNSDNIISVGRDGRLVHAHISSAIQSEQIVSLFSLNVTPKGCVYVAMPNTHNEYVHALCIDRHISLSSANIAMLYSQETMSMFLNWNKTIKGESLFCNYSNSSFDDSIQLFHLFARRWTFGNGDKSLKALANICDSNSSVAEDLNRLDLKATWQVIKMLYVDDNVIQSHRTYRPKNAQPTTARHPRNDPTNNHRFHYYQPGRRLRSIDRQQEHRLNEELTDDKIFRLQNQTVLSDSKLEMIDDTDTYIVRDVLADDIIFITSEDLSNNGLANDVSYDNDIDIELRRDLLSKPTIYNEPSVLINKHGDFQLNRLTRQFPQVVMIDNDDDQMENEHEYHTTNSNMQASIVSEDKENFFTIDEIYCPTIYNHTLNFDDIIRQTLWYYIDNNEIQVAVHILLALYPQLNERKRSELFNGAHLQWLVVYIELLQKMRLFIKAKQVTKHCIENEGIPLSYNPTEFDGTLLFTFQAPTLKRAPPIPSPTVPSNNKNFPPPVKEFMCSICRIPCRGLFSFCGVCSHGGHIGHIQIWFKMHDECPYGCGHRCTYLDNRSCPSCLV</sequence>
<name>A0A815LQD7_9BILA</name>
<feature type="domain" description="WDR59/RTC1-like RING zinc finger" evidence="5">
    <location>
        <begin position="836"/>
        <end position="884"/>
    </location>
</feature>
<dbReference type="GO" id="GO:0016239">
    <property type="term" value="P:positive regulation of macroautophagy"/>
    <property type="evidence" value="ECO:0007669"/>
    <property type="project" value="TreeGrafter"/>
</dbReference>
<organism evidence="6 7">
    <name type="scientific">Rotaria magnacalcarata</name>
    <dbReference type="NCBI Taxonomy" id="392030"/>
    <lineage>
        <taxon>Eukaryota</taxon>
        <taxon>Metazoa</taxon>
        <taxon>Spiralia</taxon>
        <taxon>Gnathifera</taxon>
        <taxon>Rotifera</taxon>
        <taxon>Eurotatoria</taxon>
        <taxon>Bdelloidea</taxon>
        <taxon>Philodinida</taxon>
        <taxon>Philodinidae</taxon>
        <taxon>Rotaria</taxon>
    </lineage>
</organism>
<dbReference type="PANTHER" id="PTHR46200">
    <property type="entry name" value="GATOR COMPLEX PROTEIN WDR24"/>
    <property type="match status" value="1"/>
</dbReference>
<evidence type="ECO:0000313" key="6">
    <source>
        <dbReference type="EMBL" id="CAF1413313.1"/>
    </source>
</evidence>
<proteinExistence type="inferred from homology"/>
<dbReference type="Pfam" id="PF17120">
    <property type="entry name" value="zf-RING_16"/>
    <property type="match status" value="1"/>
</dbReference>
<dbReference type="AlphaFoldDB" id="A0A815LQD7"/>
<keyword evidence="3" id="KW-0677">Repeat</keyword>
<evidence type="ECO:0000313" key="7">
    <source>
        <dbReference type="Proteomes" id="UP000663834"/>
    </source>
</evidence>
<evidence type="ECO:0000259" key="5">
    <source>
        <dbReference type="Pfam" id="PF17120"/>
    </source>
</evidence>
<dbReference type="EMBL" id="CAJNOW010004326">
    <property type="protein sequence ID" value="CAF1413313.1"/>
    <property type="molecule type" value="Genomic_DNA"/>
</dbReference>
<dbReference type="GO" id="GO:0061700">
    <property type="term" value="C:GATOR2 complex"/>
    <property type="evidence" value="ECO:0007669"/>
    <property type="project" value="TreeGrafter"/>
</dbReference>
<protein>
    <recommendedName>
        <fullName evidence="4">GATOR2 complex protein WDR24</fullName>
    </recommendedName>
</protein>